<keyword evidence="2" id="KW-1185">Reference proteome</keyword>
<evidence type="ECO:0000313" key="1">
    <source>
        <dbReference type="EMBL" id="CAF9923837.1"/>
    </source>
</evidence>
<dbReference type="EMBL" id="CAJPDS010000034">
    <property type="protein sequence ID" value="CAF9923837.1"/>
    <property type="molecule type" value="Genomic_DNA"/>
</dbReference>
<dbReference type="OrthoDB" id="1896086at2759"/>
<organism evidence="1 2">
    <name type="scientific">Heterodermia speciosa</name>
    <dbReference type="NCBI Taxonomy" id="116794"/>
    <lineage>
        <taxon>Eukaryota</taxon>
        <taxon>Fungi</taxon>
        <taxon>Dikarya</taxon>
        <taxon>Ascomycota</taxon>
        <taxon>Pezizomycotina</taxon>
        <taxon>Lecanoromycetes</taxon>
        <taxon>OSLEUM clade</taxon>
        <taxon>Lecanoromycetidae</taxon>
        <taxon>Caliciales</taxon>
        <taxon>Physciaceae</taxon>
        <taxon>Heterodermia</taxon>
    </lineage>
</organism>
<reference evidence="1" key="1">
    <citation type="submission" date="2021-03" db="EMBL/GenBank/DDBJ databases">
        <authorList>
            <person name="Tagirdzhanova G."/>
        </authorList>
    </citation>
    <scope>NUCLEOTIDE SEQUENCE</scope>
</reference>
<evidence type="ECO:0000313" key="2">
    <source>
        <dbReference type="Proteomes" id="UP000664521"/>
    </source>
</evidence>
<dbReference type="AlphaFoldDB" id="A0A8H3FJC3"/>
<dbReference type="Proteomes" id="UP000664521">
    <property type="component" value="Unassembled WGS sequence"/>
</dbReference>
<comment type="caution">
    <text evidence="1">The sequence shown here is derived from an EMBL/GenBank/DDBJ whole genome shotgun (WGS) entry which is preliminary data.</text>
</comment>
<protein>
    <submittedName>
        <fullName evidence="1">Suppressor of the cold-sensitive snRNP bioproteinsis mutant brr1-1</fullName>
    </submittedName>
</protein>
<sequence length="137" mass="14706">MAHPYILKQLGPRENPRLNATVAQAAASQYCQKLVDEKVVLSDGTSDPAPAVAKGKAEDGHQMSLTVMYFQNSCPEDHSASTLDFAAIGAETCFQYLYTALEGGCSQDNTWQNYDPEWTFEGGVFGAGCGLFAISGD</sequence>
<accession>A0A8H3FJC3</accession>
<gene>
    <name evidence="1" type="primary">SUB2_3</name>
    <name evidence="1" type="ORF">HETSPECPRED_005434</name>
</gene>
<proteinExistence type="predicted"/>
<name>A0A8H3FJC3_9LECA</name>